<evidence type="ECO:0000259" key="3">
    <source>
        <dbReference type="Pfam" id="PF12697"/>
    </source>
</evidence>
<dbReference type="OrthoDB" id="9786110at2"/>
<dbReference type="Proteomes" id="UP000030528">
    <property type="component" value="Unassembled WGS sequence"/>
</dbReference>
<evidence type="ECO:0000313" key="4">
    <source>
        <dbReference type="EMBL" id="KGX90562.1"/>
    </source>
</evidence>
<dbReference type="Gene3D" id="3.40.50.1820">
    <property type="entry name" value="alpha/beta hydrolase"/>
    <property type="match status" value="1"/>
</dbReference>
<name>A0A0A5I420_9BACI</name>
<dbReference type="PANTHER" id="PTHR43798:SF31">
    <property type="entry name" value="AB HYDROLASE SUPERFAMILY PROTEIN YCLE"/>
    <property type="match status" value="1"/>
</dbReference>
<dbReference type="EMBL" id="AVPE01000014">
    <property type="protein sequence ID" value="KGX90562.1"/>
    <property type="molecule type" value="Genomic_DNA"/>
</dbReference>
<protein>
    <submittedName>
        <fullName evidence="4">Carboxylesterase</fullName>
    </submittedName>
</protein>
<evidence type="ECO:0000313" key="5">
    <source>
        <dbReference type="Proteomes" id="UP000030528"/>
    </source>
</evidence>
<sequence>MIGCLLLHGYTGAPYEVEPLAQYLQEREDWYVSIPTLPGHGIEQMDHVPYTQWIEAAEKALMELYEECSTVYVVGFSMGGMIAAYLAANHKVDKLVLLSASAKYIEPVQFITDIASMARNGFRGEWEQDVLYKRYRHKVGKTPIRSVFEFRKCVQATAPCLSEIECPTYIVQGEQDALVPKQTAYYLSECIGDAVIGITFLANSKHLVCLDEDREIAFQVVHNFLQLSPVRRERVEQ</sequence>
<keyword evidence="1" id="KW-0378">Hydrolase</keyword>
<feature type="domain" description="AB hydrolase-1" evidence="3">
    <location>
        <begin position="5"/>
        <end position="216"/>
    </location>
</feature>
<organism evidence="4 5">
    <name type="scientific">Pontibacillus halophilus JSM 076056 = DSM 19796</name>
    <dbReference type="NCBI Taxonomy" id="1385510"/>
    <lineage>
        <taxon>Bacteria</taxon>
        <taxon>Bacillati</taxon>
        <taxon>Bacillota</taxon>
        <taxon>Bacilli</taxon>
        <taxon>Bacillales</taxon>
        <taxon>Bacillaceae</taxon>
        <taxon>Pontibacillus</taxon>
    </lineage>
</organism>
<feature type="active site" description="Charge relay system" evidence="2">
    <location>
        <position position="206"/>
    </location>
</feature>
<reference evidence="4 5" key="1">
    <citation type="submission" date="2013-08" db="EMBL/GenBank/DDBJ databases">
        <authorList>
            <person name="Huang J."/>
            <person name="Wang G."/>
        </authorList>
    </citation>
    <scope>NUCLEOTIDE SEQUENCE [LARGE SCALE GENOMIC DNA]</scope>
    <source>
        <strain evidence="4 5">JSM 076056</strain>
    </source>
</reference>
<evidence type="ECO:0000256" key="1">
    <source>
        <dbReference type="ARBA" id="ARBA00022801"/>
    </source>
</evidence>
<dbReference type="InterPro" id="IPR050266">
    <property type="entry name" value="AB_hydrolase_sf"/>
</dbReference>
<accession>A0A0A5I420</accession>
<dbReference type="PIRSF" id="PIRSF017388">
    <property type="entry name" value="Esterase_lipase"/>
    <property type="match status" value="1"/>
</dbReference>
<evidence type="ECO:0000256" key="2">
    <source>
        <dbReference type="PIRSR" id="PIRSR017388-1"/>
    </source>
</evidence>
<keyword evidence="5" id="KW-1185">Reference proteome</keyword>
<dbReference type="ESTHER" id="9baci-a0a0a5i420">
    <property type="family name" value="CarbLipBact_2"/>
</dbReference>
<dbReference type="PANTHER" id="PTHR43798">
    <property type="entry name" value="MONOACYLGLYCEROL LIPASE"/>
    <property type="match status" value="1"/>
</dbReference>
<feature type="active site" description="Charge relay system" evidence="2">
    <location>
        <position position="176"/>
    </location>
</feature>
<dbReference type="Pfam" id="PF12697">
    <property type="entry name" value="Abhydrolase_6"/>
    <property type="match status" value="1"/>
</dbReference>
<comment type="caution">
    <text evidence="4">The sequence shown here is derived from an EMBL/GenBank/DDBJ whole genome shotgun (WGS) entry which is preliminary data.</text>
</comment>
<gene>
    <name evidence="4" type="ORF">N781_07165</name>
</gene>
<dbReference type="GO" id="GO:0016020">
    <property type="term" value="C:membrane"/>
    <property type="evidence" value="ECO:0007669"/>
    <property type="project" value="TreeGrafter"/>
</dbReference>
<dbReference type="InterPro" id="IPR029058">
    <property type="entry name" value="AB_hydrolase_fold"/>
</dbReference>
<dbReference type="InterPro" id="IPR000073">
    <property type="entry name" value="AB_hydrolase_1"/>
</dbReference>
<proteinExistence type="predicted"/>
<dbReference type="AlphaFoldDB" id="A0A0A5I420"/>
<dbReference type="STRING" id="1385510.GCA_000425205_02970"/>
<dbReference type="SUPFAM" id="SSF53474">
    <property type="entry name" value="alpha/beta-Hydrolases"/>
    <property type="match status" value="1"/>
</dbReference>
<feature type="active site" description="Nucleophile" evidence="2">
    <location>
        <position position="77"/>
    </location>
</feature>
<dbReference type="GO" id="GO:0052689">
    <property type="term" value="F:carboxylic ester hydrolase activity"/>
    <property type="evidence" value="ECO:0007669"/>
    <property type="project" value="InterPro"/>
</dbReference>
<dbReference type="eggNOG" id="COG1647">
    <property type="taxonomic scope" value="Bacteria"/>
</dbReference>
<dbReference type="RefSeq" id="WP_026801233.1">
    <property type="nucleotide sequence ID" value="NZ_AULI01000014.1"/>
</dbReference>
<dbReference type="InterPro" id="IPR012354">
    <property type="entry name" value="Esterase_lipase"/>
</dbReference>